<comment type="catalytic activity">
    <reaction evidence="19">
        <text>L-lysyl-tRNA(Lys) + a 1,2-diacyl-sn-glycero-3-phospho-(1'-sn-glycerol) = a 1,2-diacyl-sn-glycero-3-phospho-1'-(3'-O-L-lysyl)-sn-glycerol + tRNA(Lys)</text>
        <dbReference type="Rhea" id="RHEA:10668"/>
        <dbReference type="Rhea" id="RHEA-COMP:9696"/>
        <dbReference type="Rhea" id="RHEA-COMP:9697"/>
        <dbReference type="ChEBI" id="CHEBI:64716"/>
        <dbReference type="ChEBI" id="CHEBI:75792"/>
        <dbReference type="ChEBI" id="CHEBI:78442"/>
        <dbReference type="ChEBI" id="CHEBI:78529"/>
        <dbReference type="EC" id="2.3.2.3"/>
    </reaction>
</comment>
<dbReference type="PANTHER" id="PTHR42918:SF15">
    <property type="entry name" value="LYSINE--TRNA LIGASE, CHLOROPLASTIC_MITOCHONDRIAL"/>
    <property type="match status" value="1"/>
</dbReference>
<evidence type="ECO:0000313" key="24">
    <source>
        <dbReference type="EMBL" id="GGM64588.1"/>
    </source>
</evidence>
<keyword evidence="13 22" id="KW-1133">Transmembrane helix</keyword>
<evidence type="ECO:0000256" key="15">
    <source>
        <dbReference type="ARBA" id="ARBA00023146"/>
    </source>
</evidence>
<dbReference type="InterPro" id="IPR012340">
    <property type="entry name" value="NA-bd_OB-fold"/>
</dbReference>
<dbReference type="GO" id="GO:0006430">
    <property type="term" value="P:lysyl-tRNA aminoacylation"/>
    <property type="evidence" value="ECO:0007669"/>
    <property type="project" value="UniProtKB-UniRule"/>
</dbReference>
<dbReference type="GO" id="GO:0004824">
    <property type="term" value="F:lysine-tRNA ligase activity"/>
    <property type="evidence" value="ECO:0007669"/>
    <property type="project" value="UniProtKB-UniRule"/>
</dbReference>
<dbReference type="CDD" id="cd04322">
    <property type="entry name" value="LysRS_N"/>
    <property type="match status" value="1"/>
</dbReference>
<dbReference type="GO" id="GO:0005524">
    <property type="term" value="F:ATP binding"/>
    <property type="evidence" value="ECO:0007669"/>
    <property type="project" value="UniProtKB-UniRule"/>
</dbReference>
<dbReference type="EC" id="6.1.1.6" evidence="21"/>
<dbReference type="NCBIfam" id="TIGR00499">
    <property type="entry name" value="lysS_bact"/>
    <property type="match status" value="1"/>
</dbReference>
<keyword evidence="8 22" id="KW-0812">Transmembrane</keyword>
<evidence type="ECO:0000256" key="22">
    <source>
        <dbReference type="SAM" id="Phobius"/>
    </source>
</evidence>
<feature type="binding site" evidence="21">
    <location>
        <position position="1059"/>
    </location>
    <ligand>
        <name>Mg(2+)</name>
        <dbReference type="ChEBI" id="CHEBI:18420"/>
        <label>1</label>
    </ligand>
</feature>
<evidence type="ECO:0000256" key="11">
    <source>
        <dbReference type="ARBA" id="ARBA00022840"/>
    </source>
</evidence>
<evidence type="ECO:0000256" key="19">
    <source>
        <dbReference type="ARBA" id="ARBA00047540"/>
    </source>
</evidence>
<dbReference type="GO" id="GO:0046677">
    <property type="term" value="P:response to antibiotic"/>
    <property type="evidence" value="ECO:0007669"/>
    <property type="project" value="UniProtKB-KW"/>
</dbReference>
<dbReference type="GO" id="GO:0005886">
    <property type="term" value="C:plasma membrane"/>
    <property type="evidence" value="ECO:0007669"/>
    <property type="project" value="UniProtKB-SubCell"/>
</dbReference>
<dbReference type="Gene3D" id="3.30.930.10">
    <property type="entry name" value="Bira Bifunctional Protein, Domain 2"/>
    <property type="match status" value="1"/>
</dbReference>
<keyword evidence="14" id="KW-0443">Lipid metabolism</keyword>
<evidence type="ECO:0000256" key="17">
    <source>
        <dbReference type="ARBA" id="ARBA00023268"/>
    </source>
</evidence>
<evidence type="ECO:0000256" key="7">
    <source>
        <dbReference type="ARBA" id="ARBA00022679"/>
    </source>
</evidence>
<dbReference type="InterPro" id="IPR018149">
    <property type="entry name" value="Lys-tRNA-synth_II_C"/>
</dbReference>
<evidence type="ECO:0000256" key="3">
    <source>
        <dbReference type="ARBA" id="ARBA00008226"/>
    </source>
</evidence>
<feature type="binding site" evidence="21">
    <location>
        <position position="1066"/>
    </location>
    <ligand>
        <name>Mg(2+)</name>
        <dbReference type="ChEBI" id="CHEBI:18420"/>
        <label>2</label>
    </ligand>
</feature>
<dbReference type="InterPro" id="IPR024320">
    <property type="entry name" value="LPG_synthase_C"/>
</dbReference>
<feature type="domain" description="Aminoacyl-transfer RNA synthetases class-II family profile" evidence="23">
    <location>
        <begin position="824"/>
        <end position="1146"/>
    </location>
</feature>
<keyword evidence="11 21" id="KW-0067">ATP-binding</keyword>
<comment type="catalytic activity">
    <reaction evidence="20 21">
        <text>tRNA(Lys) + L-lysine + ATP = L-lysyl-tRNA(Lys) + AMP + diphosphate</text>
        <dbReference type="Rhea" id="RHEA:20792"/>
        <dbReference type="Rhea" id="RHEA-COMP:9696"/>
        <dbReference type="Rhea" id="RHEA-COMP:9697"/>
        <dbReference type="ChEBI" id="CHEBI:30616"/>
        <dbReference type="ChEBI" id="CHEBI:32551"/>
        <dbReference type="ChEBI" id="CHEBI:33019"/>
        <dbReference type="ChEBI" id="CHEBI:78442"/>
        <dbReference type="ChEBI" id="CHEBI:78529"/>
        <dbReference type="ChEBI" id="CHEBI:456215"/>
        <dbReference type="EC" id="6.1.1.6"/>
    </reaction>
</comment>
<feature type="transmembrane region" description="Helical" evidence="22">
    <location>
        <begin position="34"/>
        <end position="57"/>
    </location>
</feature>
<dbReference type="InterPro" id="IPR004364">
    <property type="entry name" value="Aa-tRNA-synt_II"/>
</dbReference>
<dbReference type="InterPro" id="IPR004365">
    <property type="entry name" value="NA-bd_OB_tRNA"/>
</dbReference>
<feature type="transmembrane region" description="Helical" evidence="22">
    <location>
        <begin position="72"/>
        <end position="95"/>
    </location>
</feature>
<evidence type="ECO:0000256" key="4">
    <source>
        <dbReference type="ARBA" id="ARBA00009968"/>
    </source>
</evidence>
<dbReference type="InterPro" id="IPR044136">
    <property type="entry name" value="Lys-tRNA-ligase_II_N"/>
</dbReference>
<keyword evidence="25" id="KW-1185">Reference proteome</keyword>
<keyword evidence="17" id="KW-0511">Multifunctional enzyme</keyword>
<keyword evidence="6 21" id="KW-0436">Ligase</keyword>
<evidence type="ECO:0000256" key="10">
    <source>
        <dbReference type="ARBA" id="ARBA00022741"/>
    </source>
</evidence>
<dbReference type="SUPFAM" id="SSF55681">
    <property type="entry name" value="Class II aaRS and biotin synthetases"/>
    <property type="match status" value="1"/>
</dbReference>
<dbReference type="Pfam" id="PF09924">
    <property type="entry name" value="LPG_synthase_C"/>
    <property type="match status" value="1"/>
</dbReference>
<evidence type="ECO:0000256" key="16">
    <source>
        <dbReference type="ARBA" id="ARBA00023251"/>
    </source>
</evidence>
<evidence type="ECO:0000256" key="1">
    <source>
        <dbReference type="ARBA" id="ARBA00004651"/>
    </source>
</evidence>
<comment type="function">
    <text evidence="18">Catalyzes the production of L-lysyl-tRNA(Lys)transfer and the transfer of a lysyl group from L-lysyl-tRNA(Lys) to membrane-bound phosphatidylglycerol (PG), which produces lysylphosphatidylglycerol (LPG), one of the components of the bacterial membrane with a positive net charge. LPG synthesis contributes to the resistance to cationic antimicrobial peptides (CAMPs) and likely protects M.tuberculosis against the CAMPs produced by competiting microorganisms (bacteriocins). In fact, the modification of anionic phosphatidylglycerol with positively charged L-lysine results in repulsion of the peptides.</text>
</comment>
<dbReference type="GO" id="GO:0000287">
    <property type="term" value="F:magnesium ion binding"/>
    <property type="evidence" value="ECO:0007669"/>
    <property type="project" value="UniProtKB-UniRule"/>
</dbReference>
<dbReference type="PANTHER" id="PTHR42918">
    <property type="entry name" value="LYSYL-TRNA SYNTHETASE"/>
    <property type="match status" value="1"/>
</dbReference>
<comment type="cofactor">
    <cofactor evidence="21">
        <name>Mg(2+)</name>
        <dbReference type="ChEBI" id="CHEBI:18420"/>
    </cofactor>
    <text evidence="21">Binds 3 Mg(2+) ions per subunit.</text>
</comment>
<organism evidence="24 25">
    <name type="scientific">Longimycelium tulufanense</name>
    <dbReference type="NCBI Taxonomy" id="907463"/>
    <lineage>
        <taxon>Bacteria</taxon>
        <taxon>Bacillati</taxon>
        <taxon>Actinomycetota</taxon>
        <taxon>Actinomycetes</taxon>
        <taxon>Pseudonocardiales</taxon>
        <taxon>Pseudonocardiaceae</taxon>
        <taxon>Longimycelium</taxon>
    </lineage>
</organism>
<keyword evidence="9 21" id="KW-0479">Metal-binding</keyword>
<evidence type="ECO:0000259" key="23">
    <source>
        <dbReference type="PROSITE" id="PS50862"/>
    </source>
</evidence>
<dbReference type="Pfam" id="PF16995">
    <property type="entry name" value="tRNA-synt_2_TM"/>
    <property type="match status" value="1"/>
</dbReference>
<evidence type="ECO:0000256" key="12">
    <source>
        <dbReference type="ARBA" id="ARBA00022917"/>
    </source>
</evidence>
<feature type="transmembrane region" description="Helical" evidence="22">
    <location>
        <begin position="107"/>
        <end position="127"/>
    </location>
</feature>
<dbReference type="SUPFAM" id="SSF50249">
    <property type="entry name" value="Nucleic acid-binding proteins"/>
    <property type="match status" value="1"/>
</dbReference>
<reference evidence="24" key="2">
    <citation type="submission" date="2020-09" db="EMBL/GenBank/DDBJ databases">
        <authorList>
            <person name="Sun Q."/>
            <person name="Zhou Y."/>
        </authorList>
    </citation>
    <scope>NUCLEOTIDE SEQUENCE</scope>
    <source>
        <strain evidence="24">CGMCC 4.5737</strain>
    </source>
</reference>
<dbReference type="GO" id="GO:0050071">
    <property type="term" value="F:phosphatidylglycerol lysyltransferase activity"/>
    <property type="evidence" value="ECO:0007669"/>
    <property type="project" value="UniProtKB-EC"/>
</dbReference>
<dbReference type="Pfam" id="PF00152">
    <property type="entry name" value="tRNA-synt_2"/>
    <property type="match status" value="1"/>
</dbReference>
<feature type="transmembrane region" description="Helical" evidence="22">
    <location>
        <begin position="184"/>
        <end position="207"/>
    </location>
</feature>
<dbReference type="AlphaFoldDB" id="A0A8J3FV32"/>
<gene>
    <name evidence="21 24" type="primary">lysS</name>
    <name evidence="24" type="ORF">GCM10012275_38990</name>
</gene>
<dbReference type="NCBIfam" id="NF001756">
    <property type="entry name" value="PRK00484.1"/>
    <property type="match status" value="1"/>
</dbReference>
<evidence type="ECO:0000256" key="5">
    <source>
        <dbReference type="ARBA" id="ARBA00022475"/>
    </source>
</evidence>
<keyword evidence="12 21" id="KW-0648">Protein biosynthesis</keyword>
<comment type="similarity">
    <text evidence="4">In the C-terminal section; belongs to the class-II aminoacyl-tRNA synthetase family.</text>
</comment>
<dbReference type="InterPro" id="IPR006195">
    <property type="entry name" value="aa-tRNA-synth_II"/>
</dbReference>
<dbReference type="InterPro" id="IPR045864">
    <property type="entry name" value="aa-tRNA-synth_II/BPL/LPL"/>
</dbReference>
<keyword evidence="7" id="KW-0808">Transferase</keyword>
<feature type="transmembrane region" description="Helical" evidence="22">
    <location>
        <begin position="254"/>
        <end position="276"/>
    </location>
</feature>
<dbReference type="EMBL" id="BMMK01000018">
    <property type="protein sequence ID" value="GGM64588.1"/>
    <property type="molecule type" value="Genomic_DNA"/>
</dbReference>
<keyword evidence="16" id="KW-0046">Antibiotic resistance</keyword>
<dbReference type="Pfam" id="PF01336">
    <property type="entry name" value="tRNA_anti-codon"/>
    <property type="match status" value="1"/>
</dbReference>
<dbReference type="PROSITE" id="PS50862">
    <property type="entry name" value="AA_TRNA_LIGASE_II"/>
    <property type="match status" value="1"/>
</dbReference>
<accession>A0A8J3FV32</accession>
<comment type="similarity">
    <text evidence="2">In the N-terminal section; belongs to the LPG synthetase family.</text>
</comment>
<feature type="binding site" evidence="21">
    <location>
        <position position="1066"/>
    </location>
    <ligand>
        <name>Mg(2+)</name>
        <dbReference type="ChEBI" id="CHEBI:18420"/>
        <label>1</label>
    </ligand>
</feature>
<evidence type="ECO:0000256" key="8">
    <source>
        <dbReference type="ARBA" id="ARBA00022692"/>
    </source>
</evidence>
<dbReference type="Proteomes" id="UP000637578">
    <property type="component" value="Unassembled WGS sequence"/>
</dbReference>
<dbReference type="GO" id="GO:0005829">
    <property type="term" value="C:cytosol"/>
    <property type="evidence" value="ECO:0007669"/>
    <property type="project" value="TreeGrafter"/>
</dbReference>
<reference evidence="24" key="1">
    <citation type="journal article" date="2014" name="Int. J. Syst. Evol. Microbiol.">
        <title>Complete genome sequence of Corynebacterium casei LMG S-19264T (=DSM 44701T), isolated from a smear-ripened cheese.</title>
        <authorList>
            <consortium name="US DOE Joint Genome Institute (JGI-PGF)"/>
            <person name="Walter F."/>
            <person name="Albersmeier A."/>
            <person name="Kalinowski J."/>
            <person name="Ruckert C."/>
        </authorList>
    </citation>
    <scope>NUCLEOTIDE SEQUENCE</scope>
    <source>
        <strain evidence="24">CGMCC 4.5737</strain>
    </source>
</reference>
<evidence type="ECO:0000256" key="20">
    <source>
        <dbReference type="ARBA" id="ARBA00048573"/>
    </source>
</evidence>
<comment type="similarity">
    <text evidence="3 21">Belongs to the class-II aminoacyl-tRNA synthetase family.</text>
</comment>
<dbReference type="Gene3D" id="2.40.50.140">
    <property type="entry name" value="Nucleic acid-binding proteins"/>
    <property type="match status" value="1"/>
</dbReference>
<comment type="subunit">
    <text evidence="21">Homodimer.</text>
</comment>
<comment type="caution">
    <text evidence="24">The sequence shown here is derived from an EMBL/GenBank/DDBJ whole genome shotgun (WGS) entry which is preliminary data.</text>
</comment>
<evidence type="ECO:0000256" key="21">
    <source>
        <dbReference type="HAMAP-Rule" id="MF_00252"/>
    </source>
</evidence>
<dbReference type="GO" id="GO:0000049">
    <property type="term" value="F:tRNA binding"/>
    <property type="evidence" value="ECO:0007669"/>
    <property type="project" value="TreeGrafter"/>
</dbReference>
<dbReference type="InterPro" id="IPR031553">
    <property type="entry name" value="tRNA-synt_2_TM"/>
</dbReference>
<protein>
    <recommendedName>
        <fullName evidence="21">Lysine--tRNA ligase</fullName>
        <ecNumber evidence="21">6.1.1.6</ecNumber>
    </recommendedName>
    <alternativeName>
        <fullName evidence="21">Lysyl-tRNA synthetase</fullName>
        <shortName evidence="21">LysRS</shortName>
    </alternativeName>
</protein>
<evidence type="ECO:0000256" key="18">
    <source>
        <dbReference type="ARBA" id="ARBA00024681"/>
    </source>
</evidence>
<keyword evidence="15 21" id="KW-0030">Aminoacyl-tRNA synthetase</keyword>
<dbReference type="InterPro" id="IPR002313">
    <property type="entry name" value="Lys-tRNA-ligase_II"/>
</dbReference>
<comment type="subcellular location">
    <subcellularLocation>
        <location evidence="1">Cell membrane</location>
        <topology evidence="1">Multi-pass membrane protein</topology>
    </subcellularLocation>
    <subcellularLocation>
        <location evidence="21">Cytoplasm</location>
    </subcellularLocation>
</comment>
<evidence type="ECO:0000256" key="2">
    <source>
        <dbReference type="ARBA" id="ARBA00005270"/>
    </source>
</evidence>
<proteinExistence type="inferred from homology"/>
<keyword evidence="5" id="KW-1003">Cell membrane</keyword>
<dbReference type="HAMAP" id="MF_00252">
    <property type="entry name" value="Lys_tRNA_synth_class2"/>
    <property type="match status" value="1"/>
</dbReference>
<evidence type="ECO:0000256" key="13">
    <source>
        <dbReference type="ARBA" id="ARBA00022989"/>
    </source>
</evidence>
<evidence type="ECO:0000256" key="6">
    <source>
        <dbReference type="ARBA" id="ARBA00022598"/>
    </source>
</evidence>
<keyword evidence="21" id="KW-0963">Cytoplasm</keyword>
<sequence>MERVGASTAELAEPALPASVPATRVDPHVPEWKVTAAGVVATIVQLAAVFSLLMIVFEDTYPDAVYTVTDLFYFVGLPVDSNVFVALLFAVLGAALRRRKRAALRALLLLQFLWLGLTLLVDLLVLVSPDPSGLVDPDLLDPDQPVSRADLIWPTVPYLAATIVVLAVLWTLRPAFPARLEKGAWRRALAVLVAGLALATLIGWALVEIFPGQLVAATDKLAWAGSQVTGNLVDPITGLSLPRFRPDTGPVGPGWLSVFLGFLGAAVAAYALAVFFRSVRTRRVLSQEEELRIRELLADHGEPDSLGYFATRRDKSVVFAPSGRAAVTYRVLGGTSLASGDPVGDAEHWPAAIAAWLAEARRYGWVVAVLGAGENGAHAYTEAGLKALEIGDEAILEVRDFTLTGRERRAVRQAVNRVERAGYRVQVRRHGEIPEDEMTELLAAAQRWRGAETERGFSMALGRLGDPSDECNVMVEAYDAEGRLRGLLSLVPWGRRGLSLDLMRRDRSAENGLNEYMVASLAASAGKLGIQRISLNFAMFRAVFEEGARIGAWPVLRLWRGLLSVASRFFQLESLYRSNAKYGPWWKPRFLCYGRARELVRVGIVGGVAEGFVPSMRSLVRRRDHTLETGAVDEDFARRVREINTRAEPRPPERRLPEQVRVRLAKLNRLRAEGVDPYPVGFERGELLGSVSDRFTELAPDTRTGVQVTVAGRLVAKRELGKLAFAVLRDFSGELQVMLTADALGKDGLAEWLAAIDLGDLVGVRGEVITTRRGELSVLVSEWTLTAKCLHPLPDKRKGLGDPEARVRQRYLDLIVDPDSREMLRLRSSVVRSLRDSLHGREYVEVETPMLQRVHGGANARPFVTHINAYHMRMYLRIAPELYLKRLCVAGVDRVFELNRNFRNEGVDATHNPEFTMLEAYQAYADYHTMLHLTRDLIQAAATAAHGRPVVRRRGPDGLVEEHDIGGKWPVIGVHEAISRAVGEEITPEVDLAELRRRLEPAGVQFLEGWNRGQFLLEAYEHLVEPHTTKPTFYKDFPTEVSPLTRQHRDDPRLAERWDLVAFGTEIATAYTELTDPLEQRERLVAQSLKAASGDTEAMELDEDFLLALEYGMPPTGGMGLGVDRLLMLLTGASIRQTVLFPFVRPAEGNNGKGDDN</sequence>
<dbReference type="NCBIfam" id="NF002821">
    <property type="entry name" value="PRK02983.1"/>
    <property type="match status" value="1"/>
</dbReference>
<evidence type="ECO:0000256" key="14">
    <source>
        <dbReference type="ARBA" id="ARBA00023098"/>
    </source>
</evidence>
<dbReference type="PRINTS" id="PR00982">
    <property type="entry name" value="TRNASYNTHLYS"/>
</dbReference>
<dbReference type="FunFam" id="2.40.50.140:FF:000024">
    <property type="entry name" value="Lysine--tRNA ligase"/>
    <property type="match status" value="1"/>
</dbReference>
<evidence type="ECO:0000256" key="9">
    <source>
        <dbReference type="ARBA" id="ARBA00022723"/>
    </source>
</evidence>
<dbReference type="GO" id="GO:0006629">
    <property type="term" value="P:lipid metabolic process"/>
    <property type="evidence" value="ECO:0007669"/>
    <property type="project" value="UniProtKB-KW"/>
</dbReference>
<name>A0A8J3FV32_9PSEU</name>
<keyword evidence="10 21" id="KW-0547">Nucleotide-binding</keyword>
<keyword evidence="21" id="KW-0460">Magnesium</keyword>
<evidence type="ECO:0000313" key="25">
    <source>
        <dbReference type="Proteomes" id="UP000637578"/>
    </source>
</evidence>
<keyword evidence="22" id="KW-0472">Membrane</keyword>
<feature type="transmembrane region" description="Helical" evidence="22">
    <location>
        <begin position="151"/>
        <end position="172"/>
    </location>
</feature>